<evidence type="ECO:0000256" key="9">
    <source>
        <dbReference type="SAM" id="MobiDB-lite"/>
    </source>
</evidence>
<feature type="compositionally biased region" description="Polar residues" evidence="9">
    <location>
        <begin position="128"/>
        <end position="141"/>
    </location>
</feature>
<evidence type="ECO:0000256" key="8">
    <source>
        <dbReference type="ARBA" id="ARBA00038077"/>
    </source>
</evidence>
<sequence length="141" mass="16089">MAGPNLEIFKFGFYLFFPIYTMVKFGDPEWYDTYVQPYKEILWPPYESTYQPPRTHTGIKEELARMKAERIAKKTGRSVDQITQEEINAEGGVQPQPITSTSEQSQLINQSIPTSTTTSWSWPKSSSNDASVQTGNTERLV</sequence>
<dbReference type="AlphaFoldDB" id="A0AAX4K3D2"/>
<comment type="subcellular location">
    <subcellularLocation>
        <location evidence="1">Membrane</location>
        <topology evidence="1">Single-pass membrane protein</topology>
    </subcellularLocation>
    <subcellularLocation>
        <location evidence="2">Mitochondrion membrane</location>
    </subcellularLocation>
</comment>
<evidence type="ECO:0000313" key="10">
    <source>
        <dbReference type="EMBL" id="WWC92216.1"/>
    </source>
</evidence>
<evidence type="ECO:0000256" key="6">
    <source>
        <dbReference type="ARBA" id="ARBA00023128"/>
    </source>
</evidence>
<evidence type="ECO:0000256" key="1">
    <source>
        <dbReference type="ARBA" id="ARBA00004167"/>
    </source>
</evidence>
<organism evidence="10 11">
    <name type="scientific">Kwoniella dendrophila CBS 6074</name>
    <dbReference type="NCBI Taxonomy" id="1295534"/>
    <lineage>
        <taxon>Eukaryota</taxon>
        <taxon>Fungi</taxon>
        <taxon>Dikarya</taxon>
        <taxon>Basidiomycota</taxon>
        <taxon>Agaricomycotina</taxon>
        <taxon>Tremellomycetes</taxon>
        <taxon>Tremellales</taxon>
        <taxon>Cryptococcaceae</taxon>
        <taxon>Kwoniella</taxon>
    </lineage>
</organism>
<accession>A0AAX4K3D2</accession>
<name>A0AAX4K3D2_9TREE</name>
<evidence type="ECO:0000256" key="4">
    <source>
        <dbReference type="ARBA" id="ARBA00022946"/>
    </source>
</evidence>
<protein>
    <submittedName>
        <fullName evidence="10">Uncharacterized protein</fullName>
    </submittedName>
</protein>
<dbReference type="PANTHER" id="PTHR33968">
    <property type="entry name" value="PROTEIN PET100 HOMOLOG, MITOCHONDRIAL"/>
    <property type="match status" value="1"/>
</dbReference>
<evidence type="ECO:0000256" key="3">
    <source>
        <dbReference type="ARBA" id="ARBA00022692"/>
    </source>
</evidence>
<evidence type="ECO:0000256" key="5">
    <source>
        <dbReference type="ARBA" id="ARBA00022989"/>
    </source>
</evidence>
<keyword evidence="3" id="KW-0812">Transmembrane</keyword>
<dbReference type="Proteomes" id="UP001355207">
    <property type="component" value="Chromosome 10"/>
</dbReference>
<dbReference type="RefSeq" id="XP_066078978.1">
    <property type="nucleotide sequence ID" value="XM_066222881.1"/>
</dbReference>
<dbReference type="GO" id="GO:0051082">
    <property type="term" value="F:unfolded protein binding"/>
    <property type="evidence" value="ECO:0007669"/>
    <property type="project" value="TreeGrafter"/>
</dbReference>
<feature type="compositionally biased region" description="Low complexity" evidence="9">
    <location>
        <begin position="111"/>
        <end position="127"/>
    </location>
</feature>
<dbReference type="GO" id="GO:0005743">
    <property type="term" value="C:mitochondrial inner membrane"/>
    <property type="evidence" value="ECO:0007669"/>
    <property type="project" value="TreeGrafter"/>
</dbReference>
<gene>
    <name evidence="10" type="ORF">L201_007170</name>
</gene>
<dbReference type="GO" id="GO:0033617">
    <property type="term" value="P:mitochondrial respiratory chain complex IV assembly"/>
    <property type="evidence" value="ECO:0007669"/>
    <property type="project" value="InterPro"/>
</dbReference>
<proteinExistence type="inferred from homology"/>
<dbReference type="Pfam" id="PF09803">
    <property type="entry name" value="Pet100"/>
    <property type="match status" value="1"/>
</dbReference>
<evidence type="ECO:0000256" key="2">
    <source>
        <dbReference type="ARBA" id="ARBA00004325"/>
    </source>
</evidence>
<dbReference type="PANTHER" id="PTHR33968:SF1">
    <property type="entry name" value="PROTEIN PET100 HOMOLOG, MITOCHONDRIAL"/>
    <property type="match status" value="1"/>
</dbReference>
<dbReference type="EMBL" id="CP144107">
    <property type="protein sequence ID" value="WWC92216.1"/>
    <property type="molecule type" value="Genomic_DNA"/>
</dbReference>
<keyword evidence="5" id="KW-1133">Transmembrane helix</keyword>
<feature type="region of interest" description="Disordered" evidence="9">
    <location>
        <begin position="86"/>
        <end position="141"/>
    </location>
</feature>
<keyword evidence="7" id="KW-0472">Membrane</keyword>
<keyword evidence="11" id="KW-1185">Reference proteome</keyword>
<keyword evidence="6" id="KW-0496">Mitochondrion</keyword>
<evidence type="ECO:0000313" key="11">
    <source>
        <dbReference type="Proteomes" id="UP001355207"/>
    </source>
</evidence>
<reference evidence="10 11" key="1">
    <citation type="submission" date="2024-01" db="EMBL/GenBank/DDBJ databases">
        <title>Comparative genomics of Cryptococcus and Kwoniella reveals pathogenesis evolution and contrasting modes of karyotype evolution via chromosome fusion or intercentromeric recombination.</title>
        <authorList>
            <person name="Coelho M.A."/>
            <person name="David-Palma M."/>
            <person name="Shea T."/>
            <person name="Bowers K."/>
            <person name="McGinley-Smith S."/>
            <person name="Mohammad A.W."/>
            <person name="Gnirke A."/>
            <person name="Yurkov A.M."/>
            <person name="Nowrousian M."/>
            <person name="Sun S."/>
            <person name="Cuomo C.A."/>
            <person name="Heitman J."/>
        </authorList>
    </citation>
    <scope>NUCLEOTIDE SEQUENCE [LARGE SCALE GENOMIC DNA]</scope>
    <source>
        <strain evidence="10 11">CBS 6074</strain>
    </source>
</reference>
<comment type="similarity">
    <text evidence="8">Belongs to the PET100 family.</text>
</comment>
<dbReference type="InterPro" id="IPR018625">
    <property type="entry name" value="Pet100"/>
</dbReference>
<feature type="compositionally biased region" description="Polar residues" evidence="9">
    <location>
        <begin position="96"/>
        <end position="110"/>
    </location>
</feature>
<keyword evidence="4" id="KW-0809">Transit peptide</keyword>
<dbReference type="GeneID" id="91097839"/>
<evidence type="ECO:0000256" key="7">
    <source>
        <dbReference type="ARBA" id="ARBA00023136"/>
    </source>
</evidence>